<evidence type="ECO:0008006" key="3">
    <source>
        <dbReference type="Google" id="ProtNLM"/>
    </source>
</evidence>
<dbReference type="EMBL" id="CP089984">
    <property type="protein sequence ID" value="WXB13350.1"/>
    <property type="molecule type" value="Genomic_DNA"/>
</dbReference>
<proteinExistence type="predicted"/>
<reference evidence="1 2" key="1">
    <citation type="submission" date="2021-12" db="EMBL/GenBank/DDBJ databases">
        <title>Discovery of the Pendulisporaceae a myxobacterial family with distinct sporulation behavior and unique specialized metabolism.</title>
        <authorList>
            <person name="Garcia R."/>
            <person name="Popoff A."/>
            <person name="Bader C.D."/>
            <person name="Loehr J."/>
            <person name="Walesch S."/>
            <person name="Walt C."/>
            <person name="Boldt J."/>
            <person name="Bunk B."/>
            <person name="Haeckl F.J.F.P.J."/>
            <person name="Gunesch A.P."/>
            <person name="Birkelbach J."/>
            <person name="Nuebel U."/>
            <person name="Pietschmann T."/>
            <person name="Bach T."/>
            <person name="Mueller R."/>
        </authorList>
    </citation>
    <scope>NUCLEOTIDE SEQUENCE [LARGE SCALE GENOMIC DNA]</scope>
    <source>
        <strain evidence="1 2">MSr11954</strain>
    </source>
</reference>
<name>A0ABZ2LW43_9BACT</name>
<accession>A0ABZ2LW43</accession>
<dbReference type="Proteomes" id="UP001370348">
    <property type="component" value="Chromosome"/>
</dbReference>
<dbReference type="RefSeq" id="WP_394822973.1">
    <property type="nucleotide sequence ID" value="NZ_CP089984.1"/>
</dbReference>
<protein>
    <recommendedName>
        <fullName evidence="3">Peptidase A1 domain-containing protein</fullName>
    </recommendedName>
</protein>
<keyword evidence="2" id="KW-1185">Reference proteome</keyword>
<organism evidence="1 2">
    <name type="scientific">Pendulispora albinea</name>
    <dbReference type="NCBI Taxonomy" id="2741071"/>
    <lineage>
        <taxon>Bacteria</taxon>
        <taxon>Pseudomonadati</taxon>
        <taxon>Myxococcota</taxon>
        <taxon>Myxococcia</taxon>
        <taxon>Myxococcales</taxon>
        <taxon>Sorangiineae</taxon>
        <taxon>Pendulisporaceae</taxon>
        <taxon>Pendulispora</taxon>
    </lineage>
</organism>
<sequence length="211" mass="22201">MSYCINIAIDSEGLKKIYSVGQTVTLCKGVMGHVQSKVAGQTGSTVAWIAFSPLQSNDVVYDELSYYLFATTTPLQFGNVISMSSQTPSPAQAGWTYTFDQGHFSGVPGSGTTYNVYNGAIATTMAFGLAQSASVNNVSVLAPQVALPVLYNQTVFFQPSTTVSIFLSSCQANGTILGGISSLALAVTPTREKPAVNVGFNDATNTFYLIG</sequence>
<gene>
    <name evidence="1" type="ORF">LZC94_36595</name>
</gene>
<evidence type="ECO:0000313" key="2">
    <source>
        <dbReference type="Proteomes" id="UP001370348"/>
    </source>
</evidence>
<evidence type="ECO:0000313" key="1">
    <source>
        <dbReference type="EMBL" id="WXB13350.1"/>
    </source>
</evidence>